<feature type="region of interest" description="Disordered" evidence="1">
    <location>
        <begin position="1"/>
        <end position="24"/>
    </location>
</feature>
<sequence>MPQNVAQDMQKRLGSKGPENANSDMIRQSKINQNDYIQFSEGDRKVPDENFENLISELSFLLIGICGSELISEIAESFLCIPDKLFRFVWISTVTLKYTDIIGIVTCKTAPLYGVSTNFRKISYVSQNQTPSERSRGS</sequence>
<evidence type="ECO:0000313" key="2">
    <source>
        <dbReference type="EMBL" id="ODA34615.1"/>
    </source>
</evidence>
<reference evidence="2 3" key="1">
    <citation type="submission" date="2016-05" db="EMBL/GenBank/DDBJ databases">
        <title>Genomic and physiological characterization of Planctopirus sp. isolated from fresh water lake.</title>
        <authorList>
            <person name="Subhash Y."/>
            <person name="Ramana C."/>
        </authorList>
    </citation>
    <scope>NUCLEOTIDE SEQUENCE [LARGE SCALE GENOMIC DNA]</scope>
    <source>
        <strain evidence="2 3">JC280</strain>
    </source>
</reference>
<proteinExistence type="predicted"/>
<evidence type="ECO:0000256" key="1">
    <source>
        <dbReference type="SAM" id="MobiDB-lite"/>
    </source>
</evidence>
<dbReference type="STRING" id="1841610.A6X21_02730"/>
<keyword evidence="3" id="KW-1185">Reference proteome</keyword>
<evidence type="ECO:0000313" key="3">
    <source>
        <dbReference type="Proteomes" id="UP000094828"/>
    </source>
</evidence>
<organism evidence="2 3">
    <name type="scientific">Planctopirus hydrillae</name>
    <dbReference type="NCBI Taxonomy" id="1841610"/>
    <lineage>
        <taxon>Bacteria</taxon>
        <taxon>Pseudomonadati</taxon>
        <taxon>Planctomycetota</taxon>
        <taxon>Planctomycetia</taxon>
        <taxon>Planctomycetales</taxon>
        <taxon>Planctomycetaceae</taxon>
        <taxon>Planctopirus</taxon>
    </lineage>
</organism>
<dbReference type="OrthoDB" id="9848083at2"/>
<dbReference type="EMBL" id="LYDR01000039">
    <property type="protein sequence ID" value="ODA34615.1"/>
    <property type="molecule type" value="Genomic_DNA"/>
</dbReference>
<accession>A0A1C3EN10</accession>
<dbReference type="RefSeq" id="WP_068846085.1">
    <property type="nucleotide sequence ID" value="NZ_LYDR01000039.1"/>
</dbReference>
<dbReference type="AlphaFoldDB" id="A0A1C3EN10"/>
<dbReference type="Proteomes" id="UP000094828">
    <property type="component" value="Unassembled WGS sequence"/>
</dbReference>
<gene>
    <name evidence="2" type="ORF">A6X21_02730</name>
</gene>
<protein>
    <submittedName>
        <fullName evidence="2">Uncharacterized protein</fullName>
    </submittedName>
</protein>
<name>A0A1C3EN10_9PLAN</name>
<comment type="caution">
    <text evidence="2">The sequence shown here is derived from an EMBL/GenBank/DDBJ whole genome shotgun (WGS) entry which is preliminary data.</text>
</comment>